<organism evidence="1 2">
    <name type="scientific">Spongiivirga citrea</name>
    <dbReference type="NCBI Taxonomy" id="1481457"/>
    <lineage>
        <taxon>Bacteria</taxon>
        <taxon>Pseudomonadati</taxon>
        <taxon>Bacteroidota</taxon>
        <taxon>Flavobacteriia</taxon>
        <taxon>Flavobacteriales</taxon>
        <taxon>Flavobacteriaceae</taxon>
        <taxon>Spongiivirga</taxon>
    </lineage>
</organism>
<keyword evidence="2" id="KW-1185">Reference proteome</keyword>
<dbReference type="PROSITE" id="PS51257">
    <property type="entry name" value="PROKAR_LIPOPROTEIN"/>
    <property type="match status" value="1"/>
</dbReference>
<gene>
    <name evidence="1" type="ORF">GWK10_09925</name>
</gene>
<reference evidence="1 2" key="1">
    <citation type="submission" date="2020-01" db="EMBL/GenBank/DDBJ databases">
        <title>Spongiivirga citrea KCTC 32990T.</title>
        <authorList>
            <person name="Wang G."/>
        </authorList>
    </citation>
    <scope>NUCLEOTIDE SEQUENCE [LARGE SCALE GENOMIC DNA]</scope>
    <source>
        <strain evidence="1 2">KCTC 32990</strain>
    </source>
</reference>
<name>A0A6M0CHU7_9FLAO</name>
<proteinExistence type="predicted"/>
<dbReference type="RefSeq" id="WP_164032144.1">
    <property type="nucleotide sequence ID" value="NZ_JAABOQ010000004.1"/>
</dbReference>
<comment type="caution">
    <text evidence="1">The sequence shown here is derived from an EMBL/GenBank/DDBJ whole genome shotgun (WGS) entry which is preliminary data.</text>
</comment>
<dbReference type="AlphaFoldDB" id="A0A6M0CHU7"/>
<accession>A0A6M0CHU7</accession>
<evidence type="ECO:0000313" key="2">
    <source>
        <dbReference type="Proteomes" id="UP000474296"/>
    </source>
</evidence>
<evidence type="ECO:0008006" key="3">
    <source>
        <dbReference type="Google" id="ProtNLM"/>
    </source>
</evidence>
<dbReference type="Proteomes" id="UP000474296">
    <property type="component" value="Unassembled WGS sequence"/>
</dbReference>
<evidence type="ECO:0000313" key="1">
    <source>
        <dbReference type="EMBL" id="NER17528.1"/>
    </source>
</evidence>
<protein>
    <recommendedName>
        <fullName evidence="3">Lipoprotein</fullName>
    </recommendedName>
</protein>
<sequence length="124" mass="13847">MKAIIGVFIMTTLLFSCNSDDDTTALFNCGSNTTLEDLDWLSQEIERREQSDSPDMQYCFITQALLNNASVFLYHDCNPTITKVVQVLNCGGEPIGFLGLEIDQGAIKNERVIWKPEDFACAVD</sequence>
<dbReference type="EMBL" id="JAABOQ010000004">
    <property type="protein sequence ID" value="NER17528.1"/>
    <property type="molecule type" value="Genomic_DNA"/>
</dbReference>